<dbReference type="GO" id="GO:0016787">
    <property type="term" value="F:hydrolase activity"/>
    <property type="evidence" value="ECO:0007669"/>
    <property type="project" value="UniProtKB-KW"/>
</dbReference>
<proteinExistence type="predicted"/>
<keyword evidence="1" id="KW-0378">Hydrolase</keyword>
<organism evidence="2 3">
    <name type="scientific">Bacteroides cellulosilyticus</name>
    <dbReference type="NCBI Taxonomy" id="246787"/>
    <lineage>
        <taxon>Bacteria</taxon>
        <taxon>Pseudomonadati</taxon>
        <taxon>Bacteroidota</taxon>
        <taxon>Bacteroidia</taxon>
        <taxon>Bacteroidales</taxon>
        <taxon>Bacteroidaceae</taxon>
        <taxon>Bacteroides</taxon>
    </lineage>
</organism>
<dbReference type="RefSeq" id="WP_118402562.1">
    <property type="nucleotide sequence ID" value="NZ_CAXKYC010000010.1"/>
</dbReference>
<dbReference type="PANTHER" id="PTHR41244">
    <property type="entry name" value="RHAMNAN SYNTHESIS F"/>
    <property type="match status" value="1"/>
</dbReference>
<reference evidence="1" key="2">
    <citation type="submission" date="2023-03" db="EMBL/GenBank/DDBJ databases">
        <title>DFI Biobank Strains.</title>
        <authorList>
            <person name="Mostad J."/>
            <person name="Paddock L."/>
            <person name="Medina S."/>
            <person name="Waligurski E."/>
            <person name="Barat B."/>
            <person name="Smith R."/>
            <person name="Burgo V."/>
            <person name="Metcalfe C."/>
            <person name="Woodson C."/>
            <person name="Sundararajan A."/>
            <person name="Ramaswamy R."/>
            <person name="Lin H."/>
            <person name="Pamer E.G."/>
        </authorList>
    </citation>
    <scope>NUCLEOTIDE SEQUENCE</scope>
    <source>
        <strain evidence="1">DFI.9.5</strain>
    </source>
</reference>
<reference evidence="2 3" key="1">
    <citation type="submission" date="2018-08" db="EMBL/GenBank/DDBJ databases">
        <title>A genome reference for cultivated species of the human gut microbiota.</title>
        <authorList>
            <person name="Zou Y."/>
            <person name="Xue W."/>
            <person name="Luo G."/>
        </authorList>
    </citation>
    <scope>NUCLEOTIDE SEQUENCE [LARGE SCALE GENOMIC DNA]</scope>
    <source>
        <strain evidence="2 3">AF22-3AC</strain>
    </source>
</reference>
<protein>
    <submittedName>
        <fullName evidence="1">Glycoside hydrolase family 99-like domain-containing protein</fullName>
    </submittedName>
    <submittedName>
        <fullName evidence="2">Lipopolysaccharide biosynthesis protein</fullName>
    </submittedName>
</protein>
<evidence type="ECO:0000313" key="1">
    <source>
        <dbReference type="EMBL" id="MDE8694823.1"/>
    </source>
</evidence>
<evidence type="ECO:0000313" key="2">
    <source>
        <dbReference type="EMBL" id="RGS36800.1"/>
    </source>
</evidence>
<dbReference type="CDD" id="cd11579">
    <property type="entry name" value="Glyco_tran_WbsX"/>
    <property type="match status" value="1"/>
</dbReference>
<dbReference type="AlphaFoldDB" id="A0A412IHW3"/>
<dbReference type="Pfam" id="PF14307">
    <property type="entry name" value="Glyco_tran_WbsX"/>
    <property type="match status" value="1"/>
</dbReference>
<dbReference type="EMBL" id="QRVJ01000008">
    <property type="protein sequence ID" value="RGS36800.1"/>
    <property type="molecule type" value="Genomic_DNA"/>
</dbReference>
<dbReference type="Gene3D" id="3.20.20.80">
    <property type="entry name" value="Glycosidases"/>
    <property type="match status" value="1"/>
</dbReference>
<dbReference type="InterPro" id="IPR032719">
    <property type="entry name" value="WbsX"/>
</dbReference>
<gene>
    <name evidence="2" type="ORF">DWX97_11620</name>
    <name evidence="1" type="ORF">PZH42_11990</name>
</gene>
<evidence type="ECO:0000313" key="3">
    <source>
        <dbReference type="Proteomes" id="UP000283341"/>
    </source>
</evidence>
<dbReference type="PANTHER" id="PTHR41244:SF1">
    <property type="entry name" value="GLYCOSYLTRANSFERASE"/>
    <property type="match status" value="1"/>
</dbReference>
<dbReference type="EMBL" id="JARFID010000009">
    <property type="protein sequence ID" value="MDE8694823.1"/>
    <property type="molecule type" value="Genomic_DNA"/>
</dbReference>
<dbReference type="Proteomes" id="UP001221924">
    <property type="component" value="Unassembled WGS sequence"/>
</dbReference>
<comment type="caution">
    <text evidence="2">The sequence shown here is derived from an EMBL/GenBank/DDBJ whole genome shotgun (WGS) entry which is preliminary data.</text>
</comment>
<sequence>MVKIIAYYLPQYHPIPENNGWWGNGFTEWTNVAKAKPLFRHHLQPKIPKDLGFYDLRIPEVREAQAELAREAGVYGFCYWHYWFGNGKQLLEYPINEVVKTGKPDFPFCLGWANDSWLSKSWNTQHKSQGKILIEQQYPGDDDIINHFKTIIPIISDKRYIKIDNRPLFVIYRPLLIPDFPNFKSLWNKLIKESGIADSFFFVAYSIDEKENSRLLNDGFDAINMLRLGAYRFDSKCIRENAFKLFRYKTFHYPLRLKYSKMIKHLIKKEVDSAENIFPSILPNWDHTPRSGKRGVVFEGSTPKLFMKHAEMVIDAVKSKPSSKQIIFLKSWNEWGEGNYMEPDLQNGKEYIWALKKAIDKSINQE</sequence>
<dbReference type="Proteomes" id="UP000283341">
    <property type="component" value="Unassembled WGS sequence"/>
</dbReference>
<name>A0A412IHW3_9BACE</name>
<accession>A0A412IHW3</accession>